<organism evidence="2 3">
    <name type="scientific">Stutzerimonas stutzeri</name>
    <name type="common">Pseudomonas stutzeri</name>
    <dbReference type="NCBI Taxonomy" id="316"/>
    <lineage>
        <taxon>Bacteria</taxon>
        <taxon>Pseudomonadati</taxon>
        <taxon>Pseudomonadota</taxon>
        <taxon>Gammaproteobacteria</taxon>
        <taxon>Pseudomonadales</taxon>
        <taxon>Pseudomonadaceae</taxon>
        <taxon>Stutzerimonas</taxon>
    </lineage>
</organism>
<accession>A0A5S5BG86</accession>
<dbReference type="Gene3D" id="3.40.190.10">
    <property type="entry name" value="Periplasmic binding protein-like II"/>
    <property type="match status" value="2"/>
</dbReference>
<comment type="caution">
    <text evidence="2">The sequence shown here is derived from an EMBL/GenBank/DDBJ whole genome shotgun (WGS) entry which is preliminary data.</text>
</comment>
<feature type="signal peptide" evidence="1">
    <location>
        <begin position="1"/>
        <end position="20"/>
    </location>
</feature>
<gene>
    <name evidence="2" type="ORF">A9A72_12178</name>
</gene>
<evidence type="ECO:0000256" key="1">
    <source>
        <dbReference type="SAM" id="SignalP"/>
    </source>
</evidence>
<dbReference type="Proteomes" id="UP000324282">
    <property type="component" value="Unassembled WGS sequence"/>
</dbReference>
<dbReference type="RefSeq" id="WP_148924060.1">
    <property type="nucleotide sequence ID" value="NZ_VNHQ01000011.1"/>
</dbReference>
<evidence type="ECO:0000313" key="2">
    <source>
        <dbReference type="EMBL" id="TYP66085.1"/>
    </source>
</evidence>
<feature type="chain" id="PRO_5024331253" evidence="1">
    <location>
        <begin position="21"/>
        <end position="235"/>
    </location>
</feature>
<name>A0A5S5BG86_STUST</name>
<dbReference type="OrthoDB" id="6874060at2"/>
<dbReference type="SUPFAM" id="SSF53850">
    <property type="entry name" value="Periplasmic binding protein-like II"/>
    <property type="match status" value="1"/>
</dbReference>
<evidence type="ECO:0000313" key="3">
    <source>
        <dbReference type="Proteomes" id="UP000324282"/>
    </source>
</evidence>
<proteinExistence type="predicted"/>
<reference evidence="2 3" key="1">
    <citation type="submission" date="2019-07" db="EMBL/GenBank/DDBJ databases">
        <title>Deep subsurface shale carbon reservoir microbial communities from Ohio and West Virginia, USA.</title>
        <authorList>
            <person name="Wrighton K."/>
        </authorList>
    </citation>
    <scope>NUCLEOTIDE SEQUENCE [LARGE SCALE GENOMIC DNA]</scope>
    <source>
        <strain evidence="2 3">NP_8Ht</strain>
    </source>
</reference>
<sequence>MKTRLLRLMLLLLAPAGAQAATLEAVAVDAYRPLKAAEAEPIEQGFEAAWLARLGEALGHDIAPSIAPGKGQLRFGELGSGAAYYSSEIGALTASKAGLADWADLAGESFCVTAGSPHAGIVAGRFGGVARIYPSAAQALIGLKLGECKAVVDDLVLLRQIAELPEWRRYDQLLPAFDYPRLTLRVAAGDSALQQRVEQYTASREGQDALAEVTQHWIDEVGFQAYVLADTLDCH</sequence>
<dbReference type="AlphaFoldDB" id="A0A5S5BG86"/>
<keyword evidence="1" id="KW-0732">Signal</keyword>
<dbReference type="EMBL" id="VNHQ01000011">
    <property type="protein sequence ID" value="TYP66085.1"/>
    <property type="molecule type" value="Genomic_DNA"/>
</dbReference>
<protein>
    <submittedName>
        <fullName evidence="2">Polar amino acid transport system substrate-binding protein</fullName>
    </submittedName>
</protein>